<feature type="binding site" evidence="6">
    <location>
        <position position="167"/>
    </location>
    <ligand>
        <name>Zn(2+)</name>
        <dbReference type="ChEBI" id="CHEBI:29105"/>
        <label>2</label>
    </ligand>
</feature>
<feature type="binding site" evidence="6">
    <location>
        <begin position="15"/>
        <end position="17"/>
    </location>
    <ligand>
        <name>substrate</name>
    </ligand>
</feature>
<dbReference type="Gene3D" id="3.20.20.140">
    <property type="entry name" value="Metal-dependent hydrolases"/>
    <property type="match status" value="1"/>
</dbReference>
<dbReference type="PROSITE" id="PS00482">
    <property type="entry name" value="DIHYDROOROTASE_1"/>
    <property type="match status" value="1"/>
</dbReference>
<evidence type="ECO:0000256" key="4">
    <source>
        <dbReference type="ARBA" id="ARBA00022833"/>
    </source>
</evidence>
<evidence type="ECO:0000256" key="6">
    <source>
        <dbReference type="HAMAP-Rule" id="MF_00219"/>
    </source>
</evidence>
<organism evidence="8 9">
    <name type="scientific">Winmispira thermophila (strain ATCC 700085 / DSM 6578 / Z-1203)</name>
    <name type="common">Spirochaeta thermophila</name>
    <dbReference type="NCBI Taxonomy" id="869211"/>
    <lineage>
        <taxon>Bacteria</taxon>
        <taxon>Pseudomonadati</taxon>
        <taxon>Spirochaetota</taxon>
        <taxon>Spirochaetia</taxon>
        <taxon>Winmispirales</taxon>
        <taxon>Winmispiraceae</taxon>
        <taxon>Winmispira</taxon>
    </lineage>
</organism>
<feature type="binding site" evidence="6">
    <location>
        <position position="13"/>
    </location>
    <ligand>
        <name>Zn(2+)</name>
        <dbReference type="ChEBI" id="CHEBI:29105"/>
        <label>1</label>
    </ligand>
</feature>
<sequence length="336" mass="37124">MQYLELRAPDDMHLHLRQGEALIHYARDAARSFARGLVMPNTIPPLTSPDAVRECGSRIRRAAPGFTPLLTFKILPNMDPGLVHSLKEAGAVAGKLYPEGVTTNAEDGVRDVEALFPVFEAMAGEDLVLCVHAEIPGAPVFEREVAFHETFLRIHRAFPSLRLVFEHISDARTLALIRDLPADRVAGTITLHHLLFTLEDLMGGALNPHLFCKPVVKTADDRKALREAVFSGDPHFFFGSDSAPHPRAHKEQKGAAGCYTAPYALEALASLFEAHGVLGALEGFVSERGARFYGLPRNEGRLVLRREEWTVPEEYHDVVPACAGMRLTWRVVEKEG</sequence>
<feature type="binding site" description="via carbamate group" evidence="6">
    <location>
        <position position="95"/>
    </location>
    <ligand>
        <name>Zn(2+)</name>
        <dbReference type="ChEBI" id="CHEBI:29105"/>
        <label>1</label>
    </ligand>
</feature>
<proteinExistence type="inferred from homology"/>
<comment type="catalytic activity">
    <reaction evidence="6">
        <text>(S)-dihydroorotate + H2O = N-carbamoyl-L-aspartate + H(+)</text>
        <dbReference type="Rhea" id="RHEA:24296"/>
        <dbReference type="ChEBI" id="CHEBI:15377"/>
        <dbReference type="ChEBI" id="CHEBI:15378"/>
        <dbReference type="ChEBI" id="CHEBI:30864"/>
        <dbReference type="ChEBI" id="CHEBI:32814"/>
        <dbReference type="EC" id="3.5.2.3"/>
    </reaction>
</comment>
<dbReference type="GO" id="GO:0004151">
    <property type="term" value="F:dihydroorotase activity"/>
    <property type="evidence" value="ECO:0007669"/>
    <property type="project" value="UniProtKB-UniRule"/>
</dbReference>
<evidence type="ECO:0000256" key="7">
    <source>
        <dbReference type="NCBIfam" id="TIGR00856"/>
    </source>
</evidence>
<dbReference type="GO" id="GO:0008270">
    <property type="term" value="F:zinc ion binding"/>
    <property type="evidence" value="ECO:0007669"/>
    <property type="project" value="UniProtKB-UniRule"/>
</dbReference>
<dbReference type="STRING" id="869211.Spith_2018"/>
<dbReference type="PANTHER" id="PTHR43137">
    <property type="entry name" value="DIHYDROOROTASE"/>
    <property type="match status" value="1"/>
</dbReference>
<comment type="function">
    <text evidence="1 6">Catalyzes the reversible cyclization of carbamoyl aspartate to dihydroorotate.</text>
</comment>
<dbReference type="Proteomes" id="UP000007254">
    <property type="component" value="Chromosome"/>
</dbReference>
<dbReference type="InterPro" id="IPR032466">
    <property type="entry name" value="Metal_Hydrolase"/>
</dbReference>
<dbReference type="KEGG" id="stq:Spith_2018"/>
<feature type="binding site" evidence="6">
    <location>
        <position position="241"/>
    </location>
    <ligand>
        <name>Zn(2+)</name>
        <dbReference type="ChEBI" id="CHEBI:29105"/>
        <label>1</label>
    </ligand>
</feature>
<gene>
    <name evidence="6" type="primary">pyrC</name>
    <name evidence="8" type="ordered locus">Spith_2018</name>
</gene>
<name>G0GED9_WINT7</name>
<dbReference type="UniPathway" id="UPA00070">
    <property type="reaction ID" value="UER00117"/>
</dbReference>
<evidence type="ECO:0000256" key="1">
    <source>
        <dbReference type="ARBA" id="ARBA00002368"/>
    </source>
</evidence>
<keyword evidence="9" id="KW-1185">Reference proteome</keyword>
<evidence type="ECO:0000256" key="5">
    <source>
        <dbReference type="ARBA" id="ARBA00022975"/>
    </source>
</evidence>
<accession>G0GED9</accession>
<feature type="binding site" evidence="6">
    <location>
        <position position="41"/>
    </location>
    <ligand>
        <name>substrate</name>
    </ligand>
</feature>
<dbReference type="EC" id="3.5.2.3" evidence="6 7"/>
<dbReference type="GO" id="GO:0005737">
    <property type="term" value="C:cytoplasm"/>
    <property type="evidence" value="ECO:0007669"/>
    <property type="project" value="TreeGrafter"/>
</dbReference>
<comment type="cofactor">
    <cofactor evidence="6">
        <name>Zn(2+)</name>
        <dbReference type="ChEBI" id="CHEBI:29105"/>
    </cofactor>
    <text evidence="6">Binds 2 Zn(2+) ions per subunit.</text>
</comment>
<feature type="binding site" evidence="6">
    <location>
        <position position="256"/>
    </location>
    <ligand>
        <name>substrate</name>
    </ligand>
</feature>
<dbReference type="GO" id="GO:0006207">
    <property type="term" value="P:'de novo' pyrimidine nucleobase biosynthetic process"/>
    <property type="evidence" value="ECO:0007669"/>
    <property type="project" value="TreeGrafter"/>
</dbReference>
<dbReference type="EMBL" id="CP002903">
    <property type="protein sequence ID" value="AEJ62276.1"/>
    <property type="molecule type" value="Genomic_DNA"/>
</dbReference>
<dbReference type="HOGENOM" id="CLU_041558_0_0_12"/>
<keyword evidence="2 6" id="KW-0479">Metal-binding</keyword>
<feature type="active site" evidence="6">
    <location>
        <position position="241"/>
    </location>
</feature>
<dbReference type="PIRSF" id="PIRSF001237">
    <property type="entry name" value="DHOdimr"/>
    <property type="match status" value="1"/>
</dbReference>
<dbReference type="InterPro" id="IPR004721">
    <property type="entry name" value="DHOdimr"/>
</dbReference>
<comment type="caution">
    <text evidence="6">Lacks conserved residue(s) required for the propagation of feature annotation.</text>
</comment>
<comment type="pathway">
    <text evidence="6">Pyrimidine metabolism; UMP biosynthesis via de novo pathway; (S)-dihydroorotate from bicarbonate: step 3/3.</text>
</comment>
<keyword evidence="3 6" id="KW-0378">Hydrolase</keyword>
<dbReference type="InterPro" id="IPR002195">
    <property type="entry name" value="Dihydroorotase_CS"/>
</dbReference>
<evidence type="ECO:0000313" key="9">
    <source>
        <dbReference type="Proteomes" id="UP000007254"/>
    </source>
</evidence>
<dbReference type="PANTHER" id="PTHR43137:SF1">
    <property type="entry name" value="DIHYDROOROTASE"/>
    <property type="match status" value="1"/>
</dbReference>
<protein>
    <recommendedName>
        <fullName evidence="6 7">Dihydroorotase</fullName>
        <shortName evidence="6">DHOase</shortName>
        <ecNumber evidence="6 7">3.5.2.3</ecNumber>
    </recommendedName>
</protein>
<evidence type="ECO:0000256" key="2">
    <source>
        <dbReference type="ARBA" id="ARBA00022723"/>
    </source>
</evidence>
<feature type="binding site" evidence="6">
    <location>
        <position position="15"/>
    </location>
    <ligand>
        <name>Zn(2+)</name>
        <dbReference type="ChEBI" id="CHEBI:29105"/>
        <label>1</label>
    </ligand>
</feature>
<reference evidence="8 9" key="1">
    <citation type="submission" date="2011-06" db="EMBL/GenBank/DDBJ databases">
        <title>The complete genome of Spirochaeta thermophila DSM 6578.</title>
        <authorList>
            <consortium name="US DOE Joint Genome Institute (JGI-PGF)"/>
            <person name="Lucas S."/>
            <person name="Lapidus A."/>
            <person name="Bruce D."/>
            <person name="Goodwin L."/>
            <person name="Pitluck S."/>
            <person name="Peters L."/>
            <person name="Kyrpides N."/>
            <person name="Mavromatis K."/>
            <person name="Ivanova N."/>
            <person name="Mikailova N."/>
            <person name="Pagani I."/>
            <person name="Chertkov O."/>
            <person name="Detter J.C."/>
            <person name="Tapia R."/>
            <person name="Han C."/>
            <person name="Land M."/>
            <person name="Hauser L."/>
            <person name="Markowitz V."/>
            <person name="Cheng J.-F."/>
            <person name="Hugenholtz P."/>
            <person name="Woyke T."/>
            <person name="Wu D."/>
            <person name="Spring S."/>
            <person name="Merkhoffer B."/>
            <person name="Schneider S."/>
            <person name="Klenk H.-P."/>
            <person name="Eisen J.A."/>
        </authorList>
    </citation>
    <scope>NUCLEOTIDE SEQUENCE [LARGE SCALE GENOMIC DNA]</scope>
    <source>
        <strain evidence="9">ATCC 700085 / DSM 6578 / Z-1203</strain>
    </source>
</reference>
<feature type="modified residue" description="N6-carboxylysine" evidence="6">
    <location>
        <position position="95"/>
    </location>
</feature>
<feature type="binding site" evidence="6">
    <location>
        <position position="245"/>
    </location>
    <ligand>
        <name>substrate</name>
    </ligand>
</feature>
<dbReference type="PROSITE" id="PS00483">
    <property type="entry name" value="DIHYDROOROTASE_2"/>
    <property type="match status" value="1"/>
</dbReference>
<dbReference type="NCBIfam" id="TIGR00856">
    <property type="entry name" value="pyrC_dimer"/>
    <property type="match status" value="1"/>
</dbReference>
<dbReference type="RefSeq" id="WP_014625596.1">
    <property type="nucleotide sequence ID" value="NC_017583.1"/>
</dbReference>
<feature type="binding site" evidence="6">
    <location>
        <position position="132"/>
    </location>
    <ligand>
        <name>Zn(2+)</name>
        <dbReference type="ChEBI" id="CHEBI:29105"/>
        <label>2</label>
    </ligand>
</feature>
<comment type="similarity">
    <text evidence="6">Belongs to the metallo-dependent hydrolases superfamily. DHOase family. Class II DHOase subfamily.</text>
</comment>
<dbReference type="AlphaFoldDB" id="G0GED9"/>
<dbReference type="SUPFAM" id="SSF51556">
    <property type="entry name" value="Metallo-dependent hydrolases"/>
    <property type="match status" value="1"/>
</dbReference>
<keyword evidence="4 6" id="KW-0862">Zinc</keyword>
<evidence type="ECO:0000256" key="3">
    <source>
        <dbReference type="ARBA" id="ARBA00022801"/>
    </source>
</evidence>
<evidence type="ECO:0000313" key="8">
    <source>
        <dbReference type="EMBL" id="AEJ62276.1"/>
    </source>
</evidence>
<dbReference type="OrthoDB" id="9808095at2"/>
<keyword evidence="5 6" id="KW-0665">Pyrimidine biosynthesis</keyword>
<feature type="binding site" description="via carbamate group" evidence="6">
    <location>
        <position position="95"/>
    </location>
    <ligand>
        <name>Zn(2+)</name>
        <dbReference type="ChEBI" id="CHEBI:29105"/>
        <label>2</label>
    </ligand>
</feature>
<feature type="binding site" evidence="6">
    <location>
        <position position="132"/>
    </location>
    <ligand>
        <name>substrate</name>
    </ligand>
</feature>
<dbReference type="HAMAP" id="MF_00219">
    <property type="entry name" value="PyrC_classII"/>
    <property type="match status" value="1"/>
</dbReference>
<comment type="subunit">
    <text evidence="6">Homodimer.</text>
</comment>
<dbReference type="GO" id="GO:0044205">
    <property type="term" value="P:'de novo' UMP biosynthetic process"/>
    <property type="evidence" value="ECO:0007669"/>
    <property type="project" value="UniProtKB-UniRule"/>
</dbReference>